<dbReference type="EMBL" id="ATDT01000010">
    <property type="protein sequence ID" value="EPF17881.1"/>
    <property type="molecule type" value="Genomic_DNA"/>
</dbReference>
<name>S3IZE9_9ENTR</name>
<sequence length="47" mass="4846">MVQGMAAGSHGVLQLPGLRALAVEAIDEGIRLLAAAIQDYIAAGEKR</sequence>
<dbReference type="Proteomes" id="UP000014585">
    <property type="component" value="Unassembled WGS sequence"/>
</dbReference>
<evidence type="ECO:0000313" key="2">
    <source>
        <dbReference type="Proteomes" id="UP000014585"/>
    </source>
</evidence>
<dbReference type="HOGENOM" id="CLU_3166055_0_0_6"/>
<proteinExistence type="predicted"/>
<evidence type="ECO:0000313" key="1">
    <source>
        <dbReference type="EMBL" id="EPF17881.1"/>
    </source>
</evidence>
<dbReference type="AlphaFoldDB" id="S3IZE9"/>
<comment type="caution">
    <text evidence="1">The sequence shown here is derived from an EMBL/GenBank/DDBJ whole genome shotgun (WGS) entry which is preliminary data.</text>
</comment>
<protein>
    <submittedName>
        <fullName evidence="1">Uncharacterized protein</fullName>
    </submittedName>
</protein>
<gene>
    <name evidence="1" type="ORF">HMPREF0201_01865</name>
</gene>
<accession>S3IZE9</accession>
<reference evidence="1 2" key="1">
    <citation type="submission" date="2013-04" db="EMBL/GenBank/DDBJ databases">
        <authorList>
            <person name="Weinstock G."/>
            <person name="Sodergren E."/>
            <person name="Lobos E.A."/>
            <person name="Fulton L."/>
            <person name="Fulton R."/>
            <person name="Courtney L."/>
            <person name="Fronick C."/>
            <person name="O'Laughlin M."/>
            <person name="Godfrey J."/>
            <person name="Wilson R.M."/>
            <person name="Miner T."/>
            <person name="Farmer C."/>
            <person name="Delehaunty K."/>
            <person name="Cordes M."/>
            <person name="Minx P."/>
            <person name="Tomlinson C."/>
            <person name="Chen J."/>
            <person name="Wollam A."/>
            <person name="Pepin K.H."/>
            <person name="Palsikar V.B."/>
            <person name="Zhang X."/>
            <person name="Suruliraj S."/>
            <person name="Perna N.T."/>
            <person name="Plunkett G."/>
            <person name="Warren W."/>
            <person name="Mitreva M."/>
            <person name="Mardis E.R."/>
            <person name="Wilson R.K."/>
        </authorList>
    </citation>
    <scope>NUCLEOTIDE SEQUENCE [LARGE SCALE GENOMIC DNA]</scope>
    <source>
        <strain evidence="1 2">DSM 4568</strain>
    </source>
</reference>
<organism evidence="1 2">
    <name type="scientific">Cedecea davisae DSM 4568</name>
    <dbReference type="NCBI Taxonomy" id="566551"/>
    <lineage>
        <taxon>Bacteria</taxon>
        <taxon>Pseudomonadati</taxon>
        <taxon>Pseudomonadota</taxon>
        <taxon>Gammaproteobacteria</taxon>
        <taxon>Enterobacterales</taxon>
        <taxon>Enterobacteriaceae</taxon>
        <taxon>Cedecea</taxon>
    </lineage>
</organism>